<evidence type="ECO:0000259" key="2">
    <source>
        <dbReference type="Pfam" id="PF09820"/>
    </source>
</evidence>
<name>A0A7V2T340_LEUMU</name>
<reference evidence="3" key="1">
    <citation type="journal article" date="2020" name="mSystems">
        <title>Genome- and Community-Level Interaction Insights into Carbon Utilization and Element Cycling Functions of Hydrothermarchaeota in Hydrothermal Sediment.</title>
        <authorList>
            <person name="Zhou Z."/>
            <person name="Liu Y."/>
            <person name="Xu W."/>
            <person name="Pan J."/>
            <person name="Luo Z.H."/>
            <person name="Li M."/>
        </authorList>
    </citation>
    <scope>NUCLEOTIDE SEQUENCE [LARGE SCALE GENOMIC DNA]</scope>
    <source>
        <strain evidence="3">HyVt-493</strain>
    </source>
</reference>
<dbReference type="AlphaFoldDB" id="A0A7V2T340"/>
<dbReference type="PANTHER" id="PTHR34825:SF2">
    <property type="entry name" value="AAA-ATPASE-LIKE DOMAIN-CONTAINING PROTEIN"/>
    <property type="match status" value="1"/>
</dbReference>
<comment type="caution">
    <text evidence="3">The sequence shown here is derived from an EMBL/GenBank/DDBJ whole genome shotgun (WGS) entry which is preliminary data.</text>
</comment>
<dbReference type="InterPro" id="IPR018631">
    <property type="entry name" value="AAA-ATPase-like_dom"/>
</dbReference>
<evidence type="ECO:0000313" key="3">
    <source>
        <dbReference type="EMBL" id="HFC92441.1"/>
    </source>
</evidence>
<proteinExistence type="predicted"/>
<dbReference type="Proteomes" id="UP000885750">
    <property type="component" value="Unassembled WGS sequence"/>
</dbReference>
<dbReference type="EMBL" id="DRMS01000244">
    <property type="protein sequence ID" value="HFC92441.1"/>
    <property type="molecule type" value="Genomic_DNA"/>
</dbReference>
<accession>A0A7V2T340</accession>
<gene>
    <name evidence="3" type="ORF">ENJ51_06480</name>
</gene>
<sequence>MIRFPYGMSNFHRIRTDNYLYIDRTNYLPLLEEVGRQLVFLRPRRFGKSLLLSMLSNYYDMNKADQFESLFGDLTIGANPTPEHNQYLILQWDFSMVSGQGNIEQIKKNLFDHVNSSIRDFLVYYADRLTGQPIISSTNALLSLEELTAVVRHSGQSIYLFIDEYDNFANEVLMHDIADKKRYLDLLEGEGIVKSLFKIIKGSATEGGIERVFITGVAPLVLSDVTSGYNVATSIFMEDEFNALCGVTNDELTQLVTQVTEECGQSPKECHSLLATMKDFYNGYRFCQNTDQETLYNPTLCFYFLRHYQKKCETPRQMLDANLATDAGRIRYIAQLPEGTKVLEQIMDAENPPTLPLLENQFGIEHLERLQHDSRYMISLMYFFGILTIKDIVGLGNLQMGVPNLVIQALYVKQLLNHALPKSRDQILPAQLAEKFYQSADLKPLADYMEEKYFTVFNNRDYRWSNELTVKTAFLTLLFNDLWYVMDSERVVKRQYSDLVMTIRPSMRKYETLKDIIVEFKYLSLQDLGLTGEQLREQSRETLMQLAIVQEKLDEAEKQLNTYRITFNERIQEPKRLVCIVVVSLGFDRVVWRNV</sequence>
<dbReference type="Pfam" id="PF09820">
    <property type="entry name" value="AAA-ATPase_like"/>
    <property type="match status" value="1"/>
</dbReference>
<keyword evidence="1" id="KW-0175">Coiled coil</keyword>
<evidence type="ECO:0000256" key="1">
    <source>
        <dbReference type="SAM" id="Coils"/>
    </source>
</evidence>
<dbReference type="PANTHER" id="PTHR34825">
    <property type="entry name" value="CONSERVED PROTEIN, WITH A WEAK D-GALACTARATE DEHYDRATASE/ALTRONATE HYDROLASE DOMAIN"/>
    <property type="match status" value="1"/>
</dbReference>
<feature type="coiled-coil region" evidence="1">
    <location>
        <begin position="539"/>
        <end position="566"/>
    </location>
</feature>
<organism evidence="3">
    <name type="scientific">Leucothrix mucor</name>
    <dbReference type="NCBI Taxonomy" id="45248"/>
    <lineage>
        <taxon>Bacteria</taxon>
        <taxon>Pseudomonadati</taxon>
        <taxon>Pseudomonadota</taxon>
        <taxon>Gammaproteobacteria</taxon>
        <taxon>Thiotrichales</taxon>
        <taxon>Thiotrichaceae</taxon>
        <taxon>Leucothrix</taxon>
    </lineage>
</organism>
<protein>
    <submittedName>
        <fullName evidence="3">AAA family ATPase</fullName>
    </submittedName>
</protein>
<feature type="domain" description="AAA-ATPase-like" evidence="2">
    <location>
        <begin position="5"/>
        <end position="226"/>
    </location>
</feature>